<proteinExistence type="predicted"/>
<comment type="caution">
    <text evidence="3">The sequence shown here is derived from an EMBL/GenBank/DDBJ whole genome shotgun (WGS) entry which is preliminary data.</text>
</comment>
<name>A0AAJ0C5W7_9PEZI</name>
<dbReference type="PANTHER" id="PTHR28219">
    <property type="entry name" value="UPF0642 PROTEIN YBL028C"/>
    <property type="match status" value="1"/>
</dbReference>
<sequence>MAKSSRASSVKNNNQQLKKNVFGPVESARTERLSAKLLEIAAQAKTSRPENEKEMEDVETTSTDQKTAPTVTEEETMDIDSGAKAVKRKLTLGRKGIEKRRRSKKSSIVFPKYKDRQAAKKMK</sequence>
<dbReference type="InterPro" id="IPR019434">
    <property type="entry name" value="DUF2423"/>
</dbReference>
<feature type="domain" description="DUF2423" evidence="2">
    <location>
        <begin position="1"/>
        <end position="43"/>
    </location>
</feature>
<feature type="region of interest" description="Disordered" evidence="1">
    <location>
        <begin position="1"/>
        <end position="26"/>
    </location>
</feature>
<feature type="compositionally biased region" description="Basic and acidic residues" evidence="1">
    <location>
        <begin position="112"/>
        <end position="123"/>
    </location>
</feature>
<dbReference type="GO" id="GO:0030687">
    <property type="term" value="C:preribosome, large subunit precursor"/>
    <property type="evidence" value="ECO:0007669"/>
    <property type="project" value="TreeGrafter"/>
</dbReference>
<dbReference type="RefSeq" id="XP_060285507.1">
    <property type="nucleotide sequence ID" value="XM_060430507.1"/>
</dbReference>
<protein>
    <recommendedName>
        <fullName evidence="2">DUF2423 domain-containing protein</fullName>
    </recommendedName>
</protein>
<keyword evidence="4" id="KW-1185">Reference proteome</keyword>
<accession>A0AAJ0C5W7</accession>
<feature type="compositionally biased region" description="Polar residues" evidence="1">
    <location>
        <begin position="60"/>
        <end position="70"/>
    </location>
</feature>
<feature type="compositionally biased region" description="Basic residues" evidence="1">
    <location>
        <begin position="85"/>
        <end position="105"/>
    </location>
</feature>
<gene>
    <name evidence="3" type="ORF">QBC33DRAFT_568247</name>
</gene>
<evidence type="ECO:0000259" key="2">
    <source>
        <dbReference type="Pfam" id="PF10338"/>
    </source>
</evidence>
<evidence type="ECO:0000313" key="4">
    <source>
        <dbReference type="Proteomes" id="UP001244011"/>
    </source>
</evidence>
<dbReference type="Pfam" id="PF10338">
    <property type="entry name" value="YBL028C_N"/>
    <property type="match status" value="1"/>
</dbReference>
<evidence type="ECO:0000256" key="1">
    <source>
        <dbReference type="SAM" id="MobiDB-lite"/>
    </source>
</evidence>
<dbReference type="AlphaFoldDB" id="A0AAJ0C5W7"/>
<feature type="compositionally biased region" description="Low complexity" evidence="1">
    <location>
        <begin position="11"/>
        <end position="20"/>
    </location>
</feature>
<reference evidence="3" key="1">
    <citation type="submission" date="2023-06" db="EMBL/GenBank/DDBJ databases">
        <title>Genome-scale phylogeny and comparative genomics of the fungal order Sordariales.</title>
        <authorList>
            <consortium name="Lawrence Berkeley National Laboratory"/>
            <person name="Hensen N."/>
            <person name="Bonometti L."/>
            <person name="Westerberg I."/>
            <person name="Brannstrom I.O."/>
            <person name="Guillou S."/>
            <person name="Cros-Aarteil S."/>
            <person name="Calhoun S."/>
            <person name="Haridas S."/>
            <person name="Kuo A."/>
            <person name="Mondo S."/>
            <person name="Pangilinan J."/>
            <person name="Riley R."/>
            <person name="Labutti K."/>
            <person name="Andreopoulos B."/>
            <person name="Lipzen A."/>
            <person name="Chen C."/>
            <person name="Yanf M."/>
            <person name="Daum C."/>
            <person name="Ng V."/>
            <person name="Clum A."/>
            <person name="Steindorff A."/>
            <person name="Ohm R."/>
            <person name="Martin F."/>
            <person name="Silar P."/>
            <person name="Natvig D."/>
            <person name="Lalanne C."/>
            <person name="Gautier V."/>
            <person name="Ament-Velasquez S.L."/>
            <person name="Kruys A."/>
            <person name="Hutchinson M.I."/>
            <person name="Powell A.J."/>
            <person name="Barry K."/>
            <person name="Miller A.N."/>
            <person name="Grigoriev I.V."/>
            <person name="Debuchy R."/>
            <person name="Gladieux P."/>
            <person name="Thoren M.H."/>
            <person name="Johannesson H."/>
        </authorList>
    </citation>
    <scope>NUCLEOTIDE SEQUENCE</scope>
    <source>
        <strain evidence="3">8032-3</strain>
    </source>
</reference>
<dbReference type="PANTHER" id="PTHR28219:SF1">
    <property type="entry name" value="UPF0642 PROTEIN YBL028C"/>
    <property type="match status" value="1"/>
</dbReference>
<evidence type="ECO:0000313" key="3">
    <source>
        <dbReference type="EMBL" id="KAK1769294.1"/>
    </source>
</evidence>
<organism evidence="3 4">
    <name type="scientific">Phialemonium atrogriseum</name>
    <dbReference type="NCBI Taxonomy" id="1093897"/>
    <lineage>
        <taxon>Eukaryota</taxon>
        <taxon>Fungi</taxon>
        <taxon>Dikarya</taxon>
        <taxon>Ascomycota</taxon>
        <taxon>Pezizomycotina</taxon>
        <taxon>Sordariomycetes</taxon>
        <taxon>Sordariomycetidae</taxon>
        <taxon>Cephalothecales</taxon>
        <taxon>Cephalothecaceae</taxon>
        <taxon>Phialemonium</taxon>
    </lineage>
</organism>
<feature type="region of interest" description="Disordered" evidence="1">
    <location>
        <begin position="41"/>
        <end position="123"/>
    </location>
</feature>
<dbReference type="Proteomes" id="UP001244011">
    <property type="component" value="Unassembled WGS sequence"/>
</dbReference>
<dbReference type="GeneID" id="85313694"/>
<feature type="compositionally biased region" description="Polar residues" evidence="1">
    <location>
        <begin position="1"/>
        <end position="10"/>
    </location>
</feature>
<dbReference type="EMBL" id="MU839003">
    <property type="protein sequence ID" value="KAK1769294.1"/>
    <property type="molecule type" value="Genomic_DNA"/>
</dbReference>